<dbReference type="Proteomes" id="UP001206925">
    <property type="component" value="Unassembled WGS sequence"/>
</dbReference>
<organism evidence="1 2">
    <name type="scientific">Ambrosia artemisiifolia</name>
    <name type="common">Common ragweed</name>
    <dbReference type="NCBI Taxonomy" id="4212"/>
    <lineage>
        <taxon>Eukaryota</taxon>
        <taxon>Viridiplantae</taxon>
        <taxon>Streptophyta</taxon>
        <taxon>Embryophyta</taxon>
        <taxon>Tracheophyta</taxon>
        <taxon>Spermatophyta</taxon>
        <taxon>Magnoliopsida</taxon>
        <taxon>eudicotyledons</taxon>
        <taxon>Gunneridae</taxon>
        <taxon>Pentapetalae</taxon>
        <taxon>asterids</taxon>
        <taxon>campanulids</taxon>
        <taxon>Asterales</taxon>
        <taxon>Asteraceae</taxon>
        <taxon>Asteroideae</taxon>
        <taxon>Heliantheae alliance</taxon>
        <taxon>Heliantheae</taxon>
        <taxon>Ambrosia</taxon>
    </lineage>
</organism>
<evidence type="ECO:0000313" key="1">
    <source>
        <dbReference type="EMBL" id="KAI7758053.1"/>
    </source>
</evidence>
<proteinExistence type="predicted"/>
<dbReference type="AlphaFoldDB" id="A0AAD5H0D7"/>
<gene>
    <name evidence="1" type="ORF">M8C21_007417</name>
</gene>
<name>A0AAD5H0D7_AMBAR</name>
<dbReference type="EMBL" id="JAMZMK010000033">
    <property type="protein sequence ID" value="KAI7758053.1"/>
    <property type="molecule type" value="Genomic_DNA"/>
</dbReference>
<reference evidence="1" key="1">
    <citation type="submission" date="2022-06" db="EMBL/GenBank/DDBJ databases">
        <title>Uncovering the hologenomic basis of an extraordinary plant invasion.</title>
        <authorList>
            <person name="Bieker V.C."/>
            <person name="Martin M.D."/>
            <person name="Gilbert T."/>
            <person name="Hodgins K."/>
            <person name="Battlay P."/>
            <person name="Petersen B."/>
            <person name="Wilson J."/>
        </authorList>
    </citation>
    <scope>NUCLEOTIDE SEQUENCE</scope>
    <source>
        <strain evidence="1">AA19_3_7</strain>
        <tissue evidence="1">Leaf</tissue>
    </source>
</reference>
<comment type="caution">
    <text evidence="1">The sequence shown here is derived from an EMBL/GenBank/DDBJ whole genome shotgun (WGS) entry which is preliminary data.</text>
</comment>
<protein>
    <submittedName>
        <fullName evidence="1">Uncharacterized protein</fullName>
    </submittedName>
</protein>
<feature type="non-terminal residue" evidence="1">
    <location>
        <position position="151"/>
    </location>
</feature>
<accession>A0AAD5H0D7</accession>
<sequence>RLLQIRSNLAINNRLHYNMKSSFLRTFNEQNLKCVYIKIEGLYFLEVVPSGSLVTDRKGFCNHQFPKVESSADFIMSNYQIIRELNKTIIVVVQLSPARSVHNEHCETFIIDLENSNVCKVIDSYMEGVWRSPRAKLHDYFKDIGTNIHRD</sequence>
<evidence type="ECO:0000313" key="2">
    <source>
        <dbReference type="Proteomes" id="UP001206925"/>
    </source>
</evidence>
<keyword evidence="2" id="KW-1185">Reference proteome</keyword>